<feature type="compositionally biased region" description="Basic and acidic residues" evidence="1">
    <location>
        <begin position="97"/>
        <end position="192"/>
    </location>
</feature>
<feature type="chain" id="PRO_5041244544" evidence="2">
    <location>
        <begin position="23"/>
        <end position="192"/>
    </location>
</feature>
<comment type="caution">
    <text evidence="3">The sequence shown here is derived from an EMBL/GenBank/DDBJ whole genome shotgun (WGS) entry which is preliminary data.</text>
</comment>
<feature type="compositionally biased region" description="Polar residues" evidence="1">
    <location>
        <begin position="80"/>
        <end position="89"/>
    </location>
</feature>
<evidence type="ECO:0000256" key="2">
    <source>
        <dbReference type="SAM" id="SignalP"/>
    </source>
</evidence>
<sequence length="192" mass="19862">MGKLVIGLIAVSIMMASSINTATARNYPCSGSKGGVDRCESGKFICNDGSTSRSEQVCTTSLKNDINSKAGIAGATIGSGVTKQSSKPSISDPVKATGDRANKTVNEKVAKKSDKASDPAKAIKEKATKATDKDSAKAIKEKATKATDKDSAKAIKEKATKATDKDSAKAAKEKVTKAADKQSAKTTKEKSN</sequence>
<evidence type="ECO:0000313" key="3">
    <source>
        <dbReference type="EMBL" id="MDG4694659.1"/>
    </source>
</evidence>
<name>A0AA42FDN3_9GAMM</name>
<accession>A0AA42FDN3</accession>
<proteinExistence type="predicted"/>
<gene>
    <name evidence="3" type="ORF">P7V44_00225</name>
</gene>
<dbReference type="EMBL" id="JARRYG010000001">
    <property type="protein sequence ID" value="MDG4694659.1"/>
    <property type="molecule type" value="Genomic_DNA"/>
</dbReference>
<reference evidence="3" key="1">
    <citation type="submission" date="2023-03" db="EMBL/GenBank/DDBJ databases">
        <title>a new species belonging to Providencia genus.</title>
        <authorList>
            <person name="Yang W."/>
            <person name="Hu F."/>
            <person name="Shen S."/>
            <person name="Ding L."/>
            <person name="Yin D."/>
        </authorList>
    </citation>
    <scope>NUCLEOTIDE SEQUENCE</scope>
    <source>
        <strain evidence="3">CRE-3FA-0001</strain>
    </source>
</reference>
<evidence type="ECO:0000313" key="4">
    <source>
        <dbReference type="Proteomes" id="UP001156701"/>
    </source>
</evidence>
<organism evidence="3 4">
    <name type="scientific">Providencia huashanensis</name>
    <dbReference type="NCBI Taxonomy" id="3037798"/>
    <lineage>
        <taxon>Bacteria</taxon>
        <taxon>Pseudomonadati</taxon>
        <taxon>Pseudomonadota</taxon>
        <taxon>Gammaproteobacteria</taxon>
        <taxon>Enterobacterales</taxon>
        <taxon>Morganellaceae</taxon>
        <taxon>Providencia</taxon>
    </lineage>
</organism>
<dbReference type="AlphaFoldDB" id="A0AA42FDN3"/>
<dbReference type="RefSeq" id="WP_278030614.1">
    <property type="nucleotide sequence ID" value="NZ_JARRYG010000001.1"/>
</dbReference>
<evidence type="ECO:0000256" key="1">
    <source>
        <dbReference type="SAM" id="MobiDB-lite"/>
    </source>
</evidence>
<feature type="signal peptide" evidence="2">
    <location>
        <begin position="1"/>
        <end position="22"/>
    </location>
</feature>
<dbReference type="Proteomes" id="UP001156701">
    <property type="component" value="Unassembled WGS sequence"/>
</dbReference>
<feature type="region of interest" description="Disordered" evidence="1">
    <location>
        <begin position="80"/>
        <end position="192"/>
    </location>
</feature>
<protein>
    <submittedName>
        <fullName evidence="3">Cell envelope biogenesis protein TolA</fullName>
    </submittedName>
</protein>
<keyword evidence="2" id="KW-0732">Signal</keyword>